<name>A0A1Y9TLW2_9RHOD</name>
<dbReference type="Pfam" id="PF00861">
    <property type="entry name" value="Ribosomal_L18p"/>
    <property type="match status" value="1"/>
</dbReference>
<dbReference type="NCBIfam" id="TIGR00060">
    <property type="entry name" value="L18_bact"/>
    <property type="match status" value="1"/>
</dbReference>
<sequence length="120" mass="13557">MNNNRKTITIKKHNRTRGKIIGTFKRPRLSIFRSNQHIYIQIINDISRTTLLSSSTLDQDVKARISSGNNCEASKVVGEIMARKCLTLGIQEVVFDRGGNLYHGRIKVLADAARETGLRF</sequence>
<evidence type="ECO:0000256" key="8">
    <source>
        <dbReference type="ARBA" id="ARBA00035303"/>
    </source>
</evidence>
<keyword evidence="10" id="KW-0934">Plastid</keyword>
<keyword evidence="10" id="KW-0150">Chloroplast</keyword>
<dbReference type="GO" id="GO:0003735">
    <property type="term" value="F:structural constituent of ribosome"/>
    <property type="evidence" value="ECO:0007669"/>
    <property type="project" value="InterPro"/>
</dbReference>
<evidence type="ECO:0000256" key="2">
    <source>
        <dbReference type="ARBA" id="ARBA00007116"/>
    </source>
</evidence>
<evidence type="ECO:0000256" key="9">
    <source>
        <dbReference type="HAMAP-Rule" id="MF_01337"/>
    </source>
</evidence>
<dbReference type="Gene3D" id="3.30.420.100">
    <property type="match status" value="1"/>
</dbReference>
<dbReference type="GO" id="GO:0005840">
    <property type="term" value="C:ribosome"/>
    <property type="evidence" value="ECO:0007669"/>
    <property type="project" value="UniProtKB-KW"/>
</dbReference>
<reference evidence="10" key="1">
    <citation type="submission" date="2017-03" db="EMBL/GenBank/DDBJ databases">
        <title>The new red algal subphylum Proteorhodophytina comprises the largest and most divergent plastid genomes known.</title>
        <authorList>
            <person name="Munoz-Gomez S.A."/>
            <person name="Mejia-Franco F.G."/>
            <person name="Durnin K."/>
            <person name="Morgan C."/>
            <person name="Grisdale C.J."/>
            <person name="Archibald J.M."/>
            <person name="Slamovits C.H."/>
        </authorList>
    </citation>
    <scope>NUCLEOTIDE SEQUENCE</scope>
    <source>
        <strain evidence="10">UTEX LB2858</strain>
    </source>
</reference>
<dbReference type="InterPro" id="IPR005484">
    <property type="entry name" value="Ribosomal_uL18_bac/plant/anim"/>
</dbReference>
<comment type="subcellular location">
    <subcellularLocation>
        <location evidence="9">Plastid</location>
        <location evidence="9">Chloroplast</location>
    </subcellularLocation>
</comment>
<comment type="subunit">
    <text evidence="3 9">Part of the 50S ribosomal subunit; contacts the 5S rRNA.</text>
</comment>
<comment type="function">
    <text evidence="1 9">Binds 5S rRNA, forms part of the central protuberance of the 50S subunit.</text>
</comment>
<dbReference type="PANTHER" id="PTHR12899">
    <property type="entry name" value="39S RIBOSOMAL PROTEIN L18, MITOCHONDRIAL"/>
    <property type="match status" value="1"/>
</dbReference>
<dbReference type="GO" id="GO:1990904">
    <property type="term" value="C:ribonucleoprotein complex"/>
    <property type="evidence" value="ECO:0007669"/>
    <property type="project" value="UniProtKB-KW"/>
</dbReference>
<dbReference type="GO" id="GO:0009507">
    <property type="term" value="C:chloroplast"/>
    <property type="evidence" value="ECO:0007669"/>
    <property type="project" value="UniProtKB-SubCell"/>
</dbReference>
<keyword evidence="5 9" id="KW-0694">RNA-binding</keyword>
<proteinExistence type="inferred from homology"/>
<evidence type="ECO:0000256" key="3">
    <source>
        <dbReference type="ARBA" id="ARBA00011505"/>
    </source>
</evidence>
<evidence type="ECO:0000256" key="7">
    <source>
        <dbReference type="ARBA" id="ARBA00023274"/>
    </source>
</evidence>
<keyword evidence="7 9" id="KW-0687">Ribonucleoprotein</keyword>
<dbReference type="EMBL" id="KY709208">
    <property type="protein sequence ID" value="ARO90596.1"/>
    <property type="molecule type" value="Genomic_DNA"/>
</dbReference>
<dbReference type="InterPro" id="IPR057268">
    <property type="entry name" value="Ribosomal_L18"/>
</dbReference>
<geneLocation type="chloroplast" evidence="10"/>
<dbReference type="GO" id="GO:0006412">
    <property type="term" value="P:translation"/>
    <property type="evidence" value="ECO:0007669"/>
    <property type="project" value="UniProtKB-UniRule"/>
</dbReference>
<evidence type="ECO:0000256" key="4">
    <source>
        <dbReference type="ARBA" id="ARBA00022730"/>
    </source>
</evidence>
<dbReference type="CDD" id="cd00432">
    <property type="entry name" value="Ribosomal_L18_L5e"/>
    <property type="match status" value="1"/>
</dbReference>
<dbReference type="FunFam" id="3.30.420.100:FF:000001">
    <property type="entry name" value="50S ribosomal protein L18"/>
    <property type="match status" value="1"/>
</dbReference>
<evidence type="ECO:0000313" key="10">
    <source>
        <dbReference type="EMBL" id="ARO90596.1"/>
    </source>
</evidence>
<dbReference type="GO" id="GO:0008097">
    <property type="term" value="F:5S rRNA binding"/>
    <property type="evidence" value="ECO:0007669"/>
    <property type="project" value="TreeGrafter"/>
</dbReference>
<dbReference type="SUPFAM" id="SSF53137">
    <property type="entry name" value="Translational machinery components"/>
    <property type="match status" value="1"/>
</dbReference>
<evidence type="ECO:0000256" key="1">
    <source>
        <dbReference type="ARBA" id="ARBA00003898"/>
    </source>
</evidence>
<evidence type="ECO:0000256" key="6">
    <source>
        <dbReference type="ARBA" id="ARBA00022980"/>
    </source>
</evidence>
<dbReference type="RefSeq" id="YP_009369908.1">
    <property type="nucleotide sequence ID" value="NC_034776.1"/>
</dbReference>
<dbReference type="InterPro" id="IPR004389">
    <property type="entry name" value="Ribosomal_uL18_bac-type"/>
</dbReference>
<dbReference type="PANTHER" id="PTHR12899:SF3">
    <property type="entry name" value="LARGE RIBOSOMAL SUBUNIT PROTEIN UL18M"/>
    <property type="match status" value="1"/>
</dbReference>
<accession>A0A1Y9TLW2</accession>
<protein>
    <recommendedName>
        <fullName evidence="8 9">Large ribosomal subunit protein uL18c</fullName>
    </recommendedName>
</protein>
<dbReference type="GeneID" id="32891415"/>
<dbReference type="AlphaFoldDB" id="A0A1Y9TLW2"/>
<keyword evidence="6 9" id="KW-0689">Ribosomal protein</keyword>
<keyword evidence="4 9" id="KW-0699">rRNA-binding</keyword>
<gene>
    <name evidence="9 10" type="primary">rpl18</name>
</gene>
<dbReference type="HAMAP" id="MF_01337_B">
    <property type="entry name" value="Ribosomal_uL18_B"/>
    <property type="match status" value="1"/>
</dbReference>
<comment type="similarity">
    <text evidence="2 9">Belongs to the universal ribosomal protein uL18 family.</text>
</comment>
<organism evidence="10">
    <name type="scientific">Boldia erythrosiphon</name>
    <dbReference type="NCBI Taxonomy" id="74908"/>
    <lineage>
        <taxon>Eukaryota</taxon>
        <taxon>Rhodophyta</taxon>
        <taxon>Compsopogonophyceae</taxon>
        <taxon>Compsopogonales</taxon>
        <taxon>Boldiaceae</taxon>
        <taxon>Boldia</taxon>
    </lineage>
</organism>
<evidence type="ECO:0000256" key="5">
    <source>
        <dbReference type="ARBA" id="ARBA00022884"/>
    </source>
</evidence>